<dbReference type="SUPFAM" id="SSF50341">
    <property type="entry name" value="CheW-like"/>
    <property type="match status" value="1"/>
</dbReference>
<dbReference type="Proteomes" id="UP000298763">
    <property type="component" value="Chromosome"/>
</dbReference>
<feature type="domain" description="CheW-like" evidence="2">
    <location>
        <begin position="27"/>
        <end position="171"/>
    </location>
</feature>
<dbReference type="EMBL" id="CP040017">
    <property type="protein sequence ID" value="QCP11368.1"/>
    <property type="molecule type" value="Genomic_DNA"/>
</dbReference>
<dbReference type="Gene3D" id="2.30.30.40">
    <property type="entry name" value="SH3 Domains"/>
    <property type="match status" value="1"/>
</dbReference>
<evidence type="ECO:0000313" key="3">
    <source>
        <dbReference type="EMBL" id="QCP11368.1"/>
    </source>
</evidence>
<name>A0ABX5UIZ4_9BURK</name>
<organism evidence="3 4">
    <name type="scientific">Pseudoduganella umbonata</name>
    <dbReference type="NCBI Taxonomy" id="864828"/>
    <lineage>
        <taxon>Bacteria</taxon>
        <taxon>Pseudomonadati</taxon>
        <taxon>Pseudomonadota</taxon>
        <taxon>Betaproteobacteria</taxon>
        <taxon>Burkholderiales</taxon>
        <taxon>Oxalobacteraceae</taxon>
        <taxon>Telluria group</taxon>
        <taxon>Pseudoduganella</taxon>
    </lineage>
</organism>
<dbReference type="InterPro" id="IPR036061">
    <property type="entry name" value="CheW-like_dom_sf"/>
</dbReference>
<dbReference type="PANTHER" id="PTHR22617:SF41">
    <property type="entry name" value="CHEMOTAXIS SIGNAL TRANSDUCTION SYSTEM ADAPTOR PROTEIN CHEW"/>
    <property type="match status" value="1"/>
</dbReference>
<sequence>MKRTSPTSDGPIMKHTKQDSGASANESAQYLTFMLGGEAFGIGIMAVKEIIEFSGITEVPMMPESIRGVINLRGAVVPVMDLAARFGRPLAVPGKRTCIVIVELEADGERQVTGVVVDAVSAVLDIALAEIEPAPSFGTRIRGDFIGGMAKVNGKFVILLNVAHVLALDGLSALADSEAQAA</sequence>
<proteinExistence type="predicted"/>
<dbReference type="Gene3D" id="2.40.50.180">
    <property type="entry name" value="CheA-289, Domain 4"/>
    <property type="match status" value="1"/>
</dbReference>
<protein>
    <submittedName>
        <fullName evidence="3">Purine-binding chemotaxis protein CheW</fullName>
    </submittedName>
</protein>
<evidence type="ECO:0000259" key="2">
    <source>
        <dbReference type="PROSITE" id="PS50851"/>
    </source>
</evidence>
<dbReference type="CDD" id="cd00732">
    <property type="entry name" value="CheW"/>
    <property type="match status" value="1"/>
</dbReference>
<evidence type="ECO:0000256" key="1">
    <source>
        <dbReference type="SAM" id="MobiDB-lite"/>
    </source>
</evidence>
<feature type="region of interest" description="Disordered" evidence="1">
    <location>
        <begin position="1"/>
        <end position="21"/>
    </location>
</feature>
<dbReference type="InterPro" id="IPR039315">
    <property type="entry name" value="CheW"/>
</dbReference>
<dbReference type="PANTHER" id="PTHR22617">
    <property type="entry name" value="CHEMOTAXIS SENSOR HISTIDINE KINASE-RELATED"/>
    <property type="match status" value="1"/>
</dbReference>
<dbReference type="PROSITE" id="PS50851">
    <property type="entry name" value="CHEW"/>
    <property type="match status" value="1"/>
</dbReference>
<dbReference type="SMART" id="SM00260">
    <property type="entry name" value="CheW"/>
    <property type="match status" value="1"/>
</dbReference>
<accession>A0ABX5UIZ4</accession>
<keyword evidence="4" id="KW-1185">Reference proteome</keyword>
<evidence type="ECO:0000313" key="4">
    <source>
        <dbReference type="Proteomes" id="UP000298763"/>
    </source>
</evidence>
<dbReference type="InterPro" id="IPR002545">
    <property type="entry name" value="CheW-lke_dom"/>
</dbReference>
<dbReference type="Pfam" id="PF01584">
    <property type="entry name" value="CheW"/>
    <property type="match status" value="1"/>
</dbReference>
<reference evidence="3 4" key="1">
    <citation type="submission" date="2019-05" db="EMBL/GenBank/DDBJ databases">
        <title>Draft Genome Sequences of Six Type Strains of the Genus Massilia.</title>
        <authorList>
            <person name="Miess H."/>
            <person name="Frediansyhah A."/>
            <person name="Gross H."/>
        </authorList>
    </citation>
    <scope>NUCLEOTIDE SEQUENCE [LARGE SCALE GENOMIC DNA]</scope>
    <source>
        <strain evidence="3 4">DSMZ 26121</strain>
    </source>
</reference>
<gene>
    <name evidence="3" type="ORF">FCL38_13800</name>
</gene>